<dbReference type="STRING" id="4081.A0A3Q7J7K8"/>
<dbReference type="AlphaFoldDB" id="A0A3Q7J7K8"/>
<organism evidence="2">
    <name type="scientific">Solanum lycopersicum</name>
    <name type="common">Tomato</name>
    <name type="synonym">Lycopersicon esculentum</name>
    <dbReference type="NCBI Taxonomy" id="4081"/>
    <lineage>
        <taxon>Eukaryota</taxon>
        <taxon>Viridiplantae</taxon>
        <taxon>Streptophyta</taxon>
        <taxon>Embryophyta</taxon>
        <taxon>Tracheophyta</taxon>
        <taxon>Spermatophyta</taxon>
        <taxon>Magnoliopsida</taxon>
        <taxon>eudicotyledons</taxon>
        <taxon>Gunneridae</taxon>
        <taxon>Pentapetalae</taxon>
        <taxon>asterids</taxon>
        <taxon>lamiids</taxon>
        <taxon>Solanales</taxon>
        <taxon>Solanaceae</taxon>
        <taxon>Solanoideae</taxon>
        <taxon>Solaneae</taxon>
        <taxon>Solanum</taxon>
        <taxon>Solanum subgen. Lycopersicon</taxon>
    </lineage>
</organism>
<reference evidence="2" key="2">
    <citation type="submission" date="2019-01" db="UniProtKB">
        <authorList>
            <consortium name="EnsemblPlants"/>
        </authorList>
    </citation>
    <scope>IDENTIFICATION</scope>
    <source>
        <strain evidence="2">cv. Heinz 1706</strain>
    </source>
</reference>
<dbReference type="Proteomes" id="UP000004994">
    <property type="component" value="Chromosome 12"/>
</dbReference>
<keyword evidence="3" id="KW-1185">Reference proteome</keyword>
<accession>A0A3Q7J7K8</accession>
<reference evidence="2" key="1">
    <citation type="journal article" date="2012" name="Nature">
        <title>The tomato genome sequence provides insights into fleshy fruit evolution.</title>
        <authorList>
            <consortium name="Tomato Genome Consortium"/>
        </authorList>
    </citation>
    <scope>NUCLEOTIDE SEQUENCE [LARGE SCALE GENOMIC DNA]</scope>
    <source>
        <strain evidence="2">cv. Heinz 1706</strain>
    </source>
</reference>
<feature type="domain" description="Reverse transcriptase Ty1/copia-type" evidence="1">
    <location>
        <begin position="1"/>
        <end position="74"/>
    </location>
</feature>
<evidence type="ECO:0000313" key="2">
    <source>
        <dbReference type="EnsemblPlants" id="Solyc12g038175.1.1"/>
    </source>
</evidence>
<dbReference type="Gramene" id="Solyc12g038175.1.1">
    <property type="protein sequence ID" value="Solyc12g038175.1.1"/>
    <property type="gene ID" value="Solyc12g038175.1"/>
</dbReference>
<evidence type="ECO:0000259" key="1">
    <source>
        <dbReference type="Pfam" id="PF07727"/>
    </source>
</evidence>
<name>A0A3Q7J7K8_SOLLC</name>
<protein>
    <recommendedName>
        <fullName evidence="1">Reverse transcriptase Ty1/copia-type domain-containing protein</fullName>
    </recommendedName>
</protein>
<dbReference type="PANTHER" id="PTHR11439">
    <property type="entry name" value="GAG-POL-RELATED RETROTRANSPOSON"/>
    <property type="match status" value="1"/>
</dbReference>
<sequence>MLIARSSMREINNLKTKLYAAFEMKDLGPTKQILGMKISWYRSAGTLNLSQELYIEKVLSRFKVNDAKPRDTPFANHFKLSKEQSPKTAEERDHMALIPYASVVGSLIYAMVCTRPDIAHAVRVVSRYMANPGKEHWEAVKWLLRYLIGTSSISLCFGKGKVTLQGFVDADLGGDIDSSKSTSGYIYTVGRTIVSLMSRLQKCVSLSSIEAEPASTPLETNHKLTSIEFDECSGKVSNAEDTVLDDFGKYQRLIGRLLYLTMTRPDIAFVVQVLSQFMHSPKTSHMEATIRVVKYIKGTAGLGLFMPSSKSSELTAYCDSDWAACVESRRSVTDM</sequence>
<proteinExistence type="predicted"/>
<dbReference type="CDD" id="cd09272">
    <property type="entry name" value="RNase_HI_RT_Ty1"/>
    <property type="match status" value="1"/>
</dbReference>
<evidence type="ECO:0000313" key="3">
    <source>
        <dbReference type="Proteomes" id="UP000004994"/>
    </source>
</evidence>
<dbReference type="EnsemblPlants" id="Solyc12g038175.1.1">
    <property type="protein sequence ID" value="Solyc12g038175.1.1"/>
    <property type="gene ID" value="Solyc12g038175.1"/>
</dbReference>
<dbReference type="Pfam" id="PF07727">
    <property type="entry name" value="RVT_2"/>
    <property type="match status" value="1"/>
</dbReference>
<dbReference type="PANTHER" id="PTHR11439:SF444">
    <property type="entry name" value="HELICASE ATP-BINDING DOMAIN-CONTAINING PROTEIN"/>
    <property type="match status" value="1"/>
</dbReference>
<dbReference type="InterPro" id="IPR013103">
    <property type="entry name" value="RVT_2"/>
</dbReference>
<dbReference type="InParanoid" id="A0A3Q7J7K8"/>